<evidence type="ECO:0000313" key="1">
    <source>
        <dbReference type="EMBL" id="OOM59759.1"/>
    </source>
</evidence>
<evidence type="ECO:0000313" key="2">
    <source>
        <dbReference type="Proteomes" id="UP000190973"/>
    </source>
</evidence>
<sequence length="141" mass="17314">MNHYFEDNLKVFKLEGKLHKKIILYYANYKNHIKVRHPEMTMNKIEEILNEPDYVYKQSRNSTIFYYEKNILDETYRVVIETYKRHVKHVITAYNVTAEEGFTVKHVYCVYDKDTFIDYEDIKKGYENDMNYFYELFNIAE</sequence>
<dbReference type="Proteomes" id="UP000190973">
    <property type="component" value="Unassembled WGS sequence"/>
</dbReference>
<gene>
    <name evidence="1" type="ORF">CLBCK_33050</name>
</gene>
<protein>
    <submittedName>
        <fullName evidence="1">Uncharacterized protein</fullName>
    </submittedName>
</protein>
<proteinExistence type="predicted"/>
<organism evidence="1 2">
    <name type="scientific">Clostridium beijerinckii</name>
    <name type="common">Clostridium MP</name>
    <dbReference type="NCBI Taxonomy" id="1520"/>
    <lineage>
        <taxon>Bacteria</taxon>
        <taxon>Bacillati</taxon>
        <taxon>Bacillota</taxon>
        <taxon>Clostridia</taxon>
        <taxon>Eubacteriales</taxon>
        <taxon>Clostridiaceae</taxon>
        <taxon>Clostridium</taxon>
    </lineage>
</organism>
<comment type="caution">
    <text evidence="1">The sequence shown here is derived from an EMBL/GenBank/DDBJ whole genome shotgun (WGS) entry which is preliminary data.</text>
</comment>
<reference evidence="1 2" key="1">
    <citation type="submission" date="2016-05" db="EMBL/GenBank/DDBJ databases">
        <title>Microbial solvent formation.</title>
        <authorList>
            <person name="Poehlein A."/>
            <person name="Montoya Solano J.D."/>
            <person name="Flitsch S."/>
            <person name="Krabben P."/>
            <person name="Duerre P."/>
            <person name="Daniel R."/>
        </authorList>
    </citation>
    <scope>NUCLEOTIDE SEQUENCE [LARGE SCALE GENOMIC DNA]</scope>
    <source>
        <strain evidence="1 2">DSM 53</strain>
    </source>
</reference>
<dbReference type="EMBL" id="LZZI01000067">
    <property type="protein sequence ID" value="OOM59759.1"/>
    <property type="molecule type" value="Genomic_DNA"/>
</dbReference>
<dbReference type="RefSeq" id="WP_077839717.1">
    <property type="nucleotide sequence ID" value="NZ_JABTAE010000001.1"/>
</dbReference>
<dbReference type="AlphaFoldDB" id="A0A1S8S2W1"/>
<name>A0A1S8S2W1_CLOBE</name>
<accession>A0A1S8S2W1</accession>